<dbReference type="EMBL" id="JAATIP010000403">
    <property type="protein sequence ID" value="KAF4349163.1"/>
    <property type="molecule type" value="Genomic_DNA"/>
</dbReference>
<gene>
    <name evidence="2" type="ORF">F8388_026312</name>
    <name evidence="3" type="ORF">G4B88_001018</name>
</gene>
<dbReference type="Proteomes" id="UP000583929">
    <property type="component" value="Unassembled WGS sequence"/>
</dbReference>
<dbReference type="EMBL" id="JAATIQ010000237">
    <property type="protein sequence ID" value="KAF4368114.1"/>
    <property type="molecule type" value="Genomic_DNA"/>
</dbReference>
<dbReference type="AlphaFoldDB" id="A0A7J6DSV5"/>
<feature type="domain" description="Ycf2 N-terminal" evidence="1">
    <location>
        <begin position="8"/>
        <end position="63"/>
    </location>
</feature>
<comment type="caution">
    <text evidence="2">The sequence shown here is derived from an EMBL/GenBank/DDBJ whole genome shotgun (WGS) entry which is preliminary data.</text>
</comment>
<evidence type="ECO:0000313" key="4">
    <source>
        <dbReference type="Proteomes" id="UP000525078"/>
    </source>
</evidence>
<name>A0A7J6DSV5_CANSA</name>
<evidence type="ECO:0000313" key="5">
    <source>
        <dbReference type="Proteomes" id="UP000583929"/>
    </source>
</evidence>
<protein>
    <recommendedName>
        <fullName evidence="1">Ycf2 N-terminal domain-containing protein</fullName>
    </recommendedName>
</protein>
<accession>A0A7J6DSV5</accession>
<evidence type="ECO:0000259" key="1">
    <source>
        <dbReference type="Pfam" id="PF05695"/>
    </source>
</evidence>
<proteinExistence type="predicted"/>
<evidence type="ECO:0000313" key="3">
    <source>
        <dbReference type="EMBL" id="KAF4368114.1"/>
    </source>
</evidence>
<keyword evidence="5" id="KW-1185">Reference proteome</keyword>
<evidence type="ECO:0000313" key="2">
    <source>
        <dbReference type="EMBL" id="KAF4349163.1"/>
    </source>
</evidence>
<organism evidence="2 4">
    <name type="scientific">Cannabis sativa</name>
    <name type="common">Hemp</name>
    <name type="synonym">Marijuana</name>
    <dbReference type="NCBI Taxonomy" id="3483"/>
    <lineage>
        <taxon>Eukaryota</taxon>
        <taxon>Viridiplantae</taxon>
        <taxon>Streptophyta</taxon>
        <taxon>Embryophyta</taxon>
        <taxon>Tracheophyta</taxon>
        <taxon>Spermatophyta</taxon>
        <taxon>Magnoliopsida</taxon>
        <taxon>eudicotyledons</taxon>
        <taxon>Gunneridae</taxon>
        <taxon>Pentapetalae</taxon>
        <taxon>rosids</taxon>
        <taxon>fabids</taxon>
        <taxon>Rosales</taxon>
        <taxon>Cannabaceae</taxon>
        <taxon>Cannabis</taxon>
    </lineage>
</organism>
<sequence length="148" mass="17303">MKYRCLWAISNETVAGIEISFKEKDTKYLEFPFVYYVDDPIREDHDWELFDRLSPRKRMFVIAFLMITDKIESFEVTRWNSILKRYGESGEIVTLNKGLLQDLPLGLLRDLPLLRDLLLGPLRDLLLGLLLQNPLLLGLLLRNPLPIS</sequence>
<dbReference type="Pfam" id="PF05695">
    <property type="entry name" value="Ycf2"/>
    <property type="match status" value="1"/>
</dbReference>
<dbReference type="Proteomes" id="UP000525078">
    <property type="component" value="Unassembled WGS sequence"/>
</dbReference>
<dbReference type="InterPro" id="IPR056777">
    <property type="entry name" value="Ycf2_N"/>
</dbReference>
<reference evidence="4 5" key="1">
    <citation type="journal article" date="2020" name="bioRxiv">
        <title>Sequence and annotation of 42 cannabis genomes reveals extensive copy number variation in cannabinoid synthesis and pathogen resistance genes.</title>
        <authorList>
            <person name="Mckernan K.J."/>
            <person name="Helbert Y."/>
            <person name="Kane L.T."/>
            <person name="Ebling H."/>
            <person name="Zhang L."/>
            <person name="Liu B."/>
            <person name="Eaton Z."/>
            <person name="Mclaughlin S."/>
            <person name="Kingan S."/>
            <person name="Baybayan P."/>
            <person name="Concepcion G."/>
            <person name="Jordan M."/>
            <person name="Riva A."/>
            <person name="Barbazuk W."/>
            <person name="Harkins T."/>
        </authorList>
    </citation>
    <scope>NUCLEOTIDE SEQUENCE [LARGE SCALE GENOMIC DNA]</scope>
    <source>
        <strain evidence="4 5">cv. Jamaican Lion 4</strain>
        <strain evidence="3">Father</strain>
        <strain evidence="2">Mother</strain>
        <tissue evidence="2">Leaf</tissue>
    </source>
</reference>